<reference evidence="5" key="1">
    <citation type="submission" date="2021-10" db="EMBL/GenBank/DDBJ databases">
        <title>De novo Genome Assembly of Clathrus columnatus (Basidiomycota, Fungi) Using Illumina and Nanopore Sequence Data.</title>
        <authorList>
            <person name="Ogiso-Tanaka E."/>
            <person name="Itagaki H."/>
            <person name="Hosoya T."/>
            <person name="Hosaka K."/>
        </authorList>
    </citation>
    <scope>NUCLEOTIDE SEQUENCE</scope>
    <source>
        <strain evidence="5">MO-923</strain>
    </source>
</reference>
<accession>A0AAV5A7Z0</accession>
<dbReference type="GO" id="GO:0052689">
    <property type="term" value="F:carboxylic ester hydrolase activity"/>
    <property type="evidence" value="ECO:0007669"/>
    <property type="project" value="TreeGrafter"/>
</dbReference>
<sequence>MSPRRPFVAGATIALLRLSSLLTALASPSNTTGPIVDLGYSVYQGSAQSNGQNQFLGIRFAAPPLGDLRFRKPHPPLNTSGIQPATEFGPICLGVAQGLAEGSSEDCLFLNVWAPSNATTESKLPVLFFIQGGGYCDNSNANYNGSELVQFTGNQMVFVNFNYRVGPFGFLASEKVRKNGDLNAGFLDERFALEWLQQHISKFGGDPNHVVLIGDSAGAGSIALHLTAFGGAPTNLFVGAFGISPYFPTQLRVSELEFQFDIFAARAGCNGTSDPLTCLRQQNTITLQNANQNMPYPGRVNNSVFAYSPTIDDDLIPDFLYRLLEEGKFIKVPSIFGDDTNEGTIFVTNASSPADVAAFMQDNYPQLTDNDTAKINALYPKEPPFAEHAAFFPSLAAAYGETTFICPGIELVSVISQHTKYNVLTPAEIESGLGVSHVSEITNVFGPGNTPAGSSTSTFDFNDISLTPILQAYYTSFVRFLDPNALTVNGSVFWPEFSPKTNQRLLLQVNATTLETIPSSQLARCQFWKGLAIQLEQ</sequence>
<dbReference type="InterPro" id="IPR019819">
    <property type="entry name" value="Carboxylesterase_B_CS"/>
</dbReference>
<dbReference type="EMBL" id="BPWL01000005">
    <property type="protein sequence ID" value="GJJ10739.1"/>
    <property type="molecule type" value="Genomic_DNA"/>
</dbReference>
<evidence type="ECO:0000313" key="6">
    <source>
        <dbReference type="Proteomes" id="UP001050691"/>
    </source>
</evidence>
<dbReference type="PANTHER" id="PTHR43918:SF4">
    <property type="entry name" value="CARBOXYLIC ESTER HYDROLASE"/>
    <property type="match status" value="1"/>
</dbReference>
<dbReference type="InterPro" id="IPR029058">
    <property type="entry name" value="AB_hydrolase_fold"/>
</dbReference>
<feature type="signal peptide" evidence="3">
    <location>
        <begin position="1"/>
        <end position="26"/>
    </location>
</feature>
<dbReference type="PROSITE" id="PS00122">
    <property type="entry name" value="CARBOXYLESTERASE_B_1"/>
    <property type="match status" value="1"/>
</dbReference>
<name>A0AAV5A7Z0_9AGAM</name>
<dbReference type="Proteomes" id="UP001050691">
    <property type="component" value="Unassembled WGS sequence"/>
</dbReference>
<gene>
    <name evidence="5" type="ORF">Clacol_004966</name>
</gene>
<dbReference type="InterPro" id="IPR002018">
    <property type="entry name" value="CarbesteraseB"/>
</dbReference>
<comment type="caution">
    <text evidence="5">The sequence shown here is derived from an EMBL/GenBank/DDBJ whole genome shotgun (WGS) entry which is preliminary data.</text>
</comment>
<proteinExistence type="inferred from homology"/>
<evidence type="ECO:0000259" key="4">
    <source>
        <dbReference type="Pfam" id="PF00135"/>
    </source>
</evidence>
<feature type="chain" id="PRO_5043087232" description="Carboxylic ester hydrolase" evidence="3">
    <location>
        <begin position="27"/>
        <end position="537"/>
    </location>
</feature>
<evidence type="ECO:0000313" key="5">
    <source>
        <dbReference type="EMBL" id="GJJ10739.1"/>
    </source>
</evidence>
<evidence type="ECO:0000256" key="3">
    <source>
        <dbReference type="RuleBase" id="RU361235"/>
    </source>
</evidence>
<dbReference type="InterPro" id="IPR050654">
    <property type="entry name" value="AChE-related_enzymes"/>
</dbReference>
<evidence type="ECO:0000256" key="2">
    <source>
        <dbReference type="ARBA" id="ARBA00022801"/>
    </source>
</evidence>
<dbReference type="Pfam" id="PF00135">
    <property type="entry name" value="COesterase"/>
    <property type="match status" value="1"/>
</dbReference>
<keyword evidence="2 3" id="KW-0378">Hydrolase</keyword>
<organism evidence="5 6">
    <name type="scientific">Clathrus columnatus</name>
    <dbReference type="NCBI Taxonomy" id="1419009"/>
    <lineage>
        <taxon>Eukaryota</taxon>
        <taxon>Fungi</taxon>
        <taxon>Dikarya</taxon>
        <taxon>Basidiomycota</taxon>
        <taxon>Agaricomycotina</taxon>
        <taxon>Agaricomycetes</taxon>
        <taxon>Phallomycetidae</taxon>
        <taxon>Phallales</taxon>
        <taxon>Clathraceae</taxon>
        <taxon>Clathrus</taxon>
    </lineage>
</organism>
<keyword evidence="3" id="KW-0732">Signal</keyword>
<dbReference type="PANTHER" id="PTHR43918">
    <property type="entry name" value="ACETYLCHOLINESTERASE"/>
    <property type="match status" value="1"/>
</dbReference>
<feature type="domain" description="Carboxylesterase type B" evidence="4">
    <location>
        <begin position="48"/>
        <end position="528"/>
    </location>
</feature>
<dbReference type="EC" id="3.1.1.-" evidence="3"/>
<keyword evidence="6" id="KW-1185">Reference proteome</keyword>
<comment type="similarity">
    <text evidence="1 3">Belongs to the type-B carboxylesterase/lipase family.</text>
</comment>
<dbReference type="PROSITE" id="PS00941">
    <property type="entry name" value="CARBOXYLESTERASE_B_2"/>
    <property type="match status" value="1"/>
</dbReference>
<evidence type="ECO:0000256" key="1">
    <source>
        <dbReference type="ARBA" id="ARBA00005964"/>
    </source>
</evidence>
<protein>
    <recommendedName>
        <fullName evidence="3">Carboxylic ester hydrolase</fullName>
        <ecNumber evidence="3">3.1.1.-</ecNumber>
    </recommendedName>
</protein>
<dbReference type="Gene3D" id="3.40.50.1820">
    <property type="entry name" value="alpha/beta hydrolase"/>
    <property type="match status" value="1"/>
</dbReference>
<dbReference type="SUPFAM" id="SSF53474">
    <property type="entry name" value="alpha/beta-Hydrolases"/>
    <property type="match status" value="1"/>
</dbReference>
<dbReference type="AlphaFoldDB" id="A0AAV5A7Z0"/>
<dbReference type="InterPro" id="IPR019826">
    <property type="entry name" value="Carboxylesterase_B_AS"/>
</dbReference>